<dbReference type="CDD" id="cd16012">
    <property type="entry name" value="ALP"/>
    <property type="match status" value="1"/>
</dbReference>
<dbReference type="InterPro" id="IPR016195">
    <property type="entry name" value="Pol/histidinol_Pase-like"/>
</dbReference>
<protein>
    <submittedName>
        <fullName evidence="5">Alkaline phosphatase</fullName>
        <ecNumber evidence="5">3.1.3.1</ecNumber>
    </submittedName>
</protein>
<evidence type="ECO:0000259" key="4">
    <source>
        <dbReference type="SMART" id="SM00481"/>
    </source>
</evidence>
<keyword evidence="3" id="KW-0732">Signal</keyword>
<dbReference type="PANTHER" id="PTHR11596">
    <property type="entry name" value="ALKALINE PHOSPHATASE"/>
    <property type="match status" value="1"/>
</dbReference>
<dbReference type="CDD" id="cd07432">
    <property type="entry name" value="PHP_HisPPase"/>
    <property type="match status" value="1"/>
</dbReference>
<keyword evidence="6" id="KW-1185">Reference proteome</keyword>
<keyword evidence="1" id="KW-0597">Phosphoprotein</keyword>
<evidence type="ECO:0000256" key="3">
    <source>
        <dbReference type="SAM" id="SignalP"/>
    </source>
</evidence>
<feature type="chain" id="PRO_5045878853" evidence="3">
    <location>
        <begin position="27"/>
        <end position="845"/>
    </location>
</feature>
<feature type="signal peptide" evidence="3">
    <location>
        <begin position="1"/>
        <end position="26"/>
    </location>
</feature>
<dbReference type="Gene3D" id="3.40.720.10">
    <property type="entry name" value="Alkaline Phosphatase, subunit A"/>
    <property type="match status" value="1"/>
</dbReference>
<accession>A0ABT3N7T4</accession>
<evidence type="ECO:0000313" key="6">
    <source>
        <dbReference type="Proteomes" id="UP001209681"/>
    </source>
</evidence>
<dbReference type="SMART" id="SM00481">
    <property type="entry name" value="POLIIIAc"/>
    <property type="match status" value="1"/>
</dbReference>
<dbReference type="PANTHER" id="PTHR11596:SF5">
    <property type="entry name" value="ALKALINE PHOSPHATASE"/>
    <property type="match status" value="1"/>
</dbReference>
<dbReference type="SUPFAM" id="SSF53649">
    <property type="entry name" value="Alkaline phosphatase-like"/>
    <property type="match status" value="1"/>
</dbReference>
<evidence type="ECO:0000313" key="5">
    <source>
        <dbReference type="EMBL" id="MCW7753517.1"/>
    </source>
</evidence>
<dbReference type="RefSeq" id="WP_265424387.1">
    <property type="nucleotide sequence ID" value="NZ_JAPFPW010000005.1"/>
</dbReference>
<gene>
    <name evidence="5" type="ORF">OOT00_05885</name>
</gene>
<dbReference type="Proteomes" id="UP001209681">
    <property type="component" value="Unassembled WGS sequence"/>
</dbReference>
<dbReference type="SUPFAM" id="SSF89550">
    <property type="entry name" value="PHP domain-like"/>
    <property type="match status" value="1"/>
</dbReference>
<dbReference type="GO" id="GO:0004035">
    <property type="term" value="F:alkaline phosphatase activity"/>
    <property type="evidence" value="ECO:0007669"/>
    <property type="project" value="UniProtKB-EC"/>
</dbReference>
<reference evidence="5 6" key="1">
    <citation type="submission" date="2022-11" db="EMBL/GenBank/DDBJ databases">
        <title>Desulfobotulus tamanensis H1 sp. nov. - anaerobic, alkaliphilic, sulphate reducing bacterium isolated from terrestrial mud volcano.</title>
        <authorList>
            <person name="Frolova A."/>
            <person name="Merkel A.Y."/>
            <person name="Slobodkin A.I."/>
        </authorList>
    </citation>
    <scope>NUCLEOTIDE SEQUENCE [LARGE SCALE GENOMIC DNA]</scope>
    <source>
        <strain evidence="5 6">H1</strain>
    </source>
</reference>
<comment type="caution">
    <text evidence="5">The sequence shown here is derived from an EMBL/GenBank/DDBJ whole genome shotgun (WGS) entry which is preliminary data.</text>
</comment>
<dbReference type="EMBL" id="JAPFPW010000005">
    <property type="protein sequence ID" value="MCW7753517.1"/>
    <property type="molecule type" value="Genomic_DNA"/>
</dbReference>
<proteinExistence type="inferred from homology"/>
<name>A0ABT3N7T4_9BACT</name>
<feature type="domain" description="Polymerase/histidinol phosphatase N-terminal" evidence="4">
    <location>
        <begin position="459"/>
        <end position="534"/>
    </location>
</feature>
<keyword evidence="5" id="KW-0378">Hydrolase</keyword>
<dbReference type="NCBIfam" id="NF038032">
    <property type="entry name" value="CehA_McbA_metalo"/>
    <property type="match status" value="1"/>
</dbReference>
<evidence type="ECO:0000256" key="1">
    <source>
        <dbReference type="ARBA" id="ARBA00022553"/>
    </source>
</evidence>
<dbReference type="Pfam" id="PF00245">
    <property type="entry name" value="Alk_phosphatase"/>
    <property type="match status" value="1"/>
</dbReference>
<organism evidence="5 6">
    <name type="scientific">Desulfobotulus pelophilus</name>
    <dbReference type="NCBI Taxonomy" id="2823377"/>
    <lineage>
        <taxon>Bacteria</taxon>
        <taxon>Pseudomonadati</taxon>
        <taxon>Thermodesulfobacteriota</taxon>
        <taxon>Desulfobacteria</taxon>
        <taxon>Desulfobacterales</taxon>
        <taxon>Desulfobacteraceae</taxon>
        <taxon>Desulfobotulus</taxon>
    </lineage>
</organism>
<dbReference type="InterPro" id="IPR001952">
    <property type="entry name" value="Alkaline_phosphatase"/>
</dbReference>
<evidence type="ECO:0000256" key="2">
    <source>
        <dbReference type="RuleBase" id="RU003946"/>
    </source>
</evidence>
<dbReference type="InterPro" id="IPR017850">
    <property type="entry name" value="Alkaline_phosphatase_core_sf"/>
</dbReference>
<dbReference type="EC" id="3.1.3.1" evidence="5"/>
<dbReference type="PRINTS" id="PR00113">
    <property type="entry name" value="ALKPHPHTASE"/>
</dbReference>
<comment type="similarity">
    <text evidence="2">Belongs to the alkaline phosphatase family.</text>
</comment>
<dbReference type="SMART" id="SM00098">
    <property type="entry name" value="alkPPc"/>
    <property type="match status" value="1"/>
</dbReference>
<sequence>MLNHMRLLLQAMAFCAVMLLASHAMAAKNVVLMISDGMGFGTVMATDYYYGDKPVYASFPEKYFMTTHSAIGDYRPEAGWKVFGAHKLNPTDSAAASTAMATGVKTIPGMIGRNSAGTSIKNIVETAAGQGMTTGLVTSVPISHATPAGMVAHVLSRNQYEDIAQEMLYASDLDVLMGAGHPLYDNNGNLKISGQEYKYVGGEGVFHQLMSEEGLSGKDGRIWHFMDDKADFEALARGDRVHAKVLGLARAATTLQQARPGNRQIVDRSSPNPETPTLAVMSLGALNALSANGKNFFLMVEGGAVDWAAHSNEKGRLIEEQRDFNEAVAAVTDWVENHSSWEETLLIVTSDHECGYLWGSESRRFTPVQDRGAGNMPEMAFHSDGHSNLPVPLYVKGEGVSGLLKSFVDGRDSYLAGLIAAFDPDFTGEYIDNTDLFLFMNQWISEEKGSHGKGLWLKGDLHAHSLYSDGNAPLAAVIREAEARGFDFFSLTDHDSYLFDRGIYEDIFPAHWEDRDHVSRSMQLLYGVEWTSARGHANVWAAAPFDYGPLWQANDELNATAALYGAHRGQALFSINHPAAVFCCPWKYDVDHLVDTVEVWNSMYRFPNFNVWASHPFWDAQLIQGRRLTAVGGSDTHKLSAYASGLAAKVEASLFGLGNPTTWVYAEERSPEAILAAIRKGHVTLSHAPDKERLELLADRDGDGYFETIMGDNIVRTDTAPVTFRLQVHNPESAGRFAKPAVEELDVDRLMALVSGETDWKTLALRLQKKGSYLACILKNGILHRAWILSGGASEVLFTDTPSGRGRTYYRAQLLGSPENRLAERLLHGRVTAITNPIYINFPVR</sequence>
<dbReference type="InterPro" id="IPR003141">
    <property type="entry name" value="Pol/His_phosphatase_N"/>
</dbReference>
<dbReference type="Gene3D" id="3.20.20.140">
    <property type="entry name" value="Metal-dependent hydrolases"/>
    <property type="match status" value="1"/>
</dbReference>